<accession>A0A0X8HWN8</accession>
<dbReference type="AlphaFoldDB" id="A0A0X8HWN8"/>
<protein>
    <submittedName>
        <fullName evidence="2">HHR036Cp</fullName>
    </submittedName>
</protein>
<evidence type="ECO:0000313" key="2">
    <source>
        <dbReference type="EMBL" id="AMD22805.1"/>
    </source>
</evidence>
<sequence>MKDAILDKILSDQESLTEDDIVLNNDSSMMSVNVDRLRLDRKQPARDLFVREAPSSPLAENYERQERDQTDTQEENNVGGENDKDQSDIITTLPRERKRVRFNSRDEQHHNPDEINPWDLKKLVRSELRQRLPENYEIRTWKRPPRTLVRSLVDLMETNVTRAVEKVLSNYETECVRTLGSDQFGKFRADKEQMLYNLIGKLQTRIKRSRFPARIAENALDIEYIFAKRNYIQQQYASQLHSAEAMEERLIQEQRTASEFEEQVANPSSKELLKELTADLHPSLHKAVTNSYGLIKDNQNTRSTYLIDKEDLNLRLDSA</sequence>
<dbReference type="EMBL" id="CP014248">
    <property type="protein sequence ID" value="AMD22805.1"/>
    <property type="molecule type" value="Genomic_DNA"/>
</dbReference>
<dbReference type="Proteomes" id="UP000243052">
    <property type="component" value="Chromosome viii"/>
</dbReference>
<dbReference type="OrthoDB" id="4068255at2759"/>
<feature type="compositionally biased region" description="Basic and acidic residues" evidence="1">
    <location>
        <begin position="103"/>
        <end position="114"/>
    </location>
</feature>
<feature type="compositionally biased region" description="Basic and acidic residues" evidence="1">
    <location>
        <begin position="61"/>
        <end position="70"/>
    </location>
</feature>
<dbReference type="RefSeq" id="XP_017989801.1">
    <property type="nucleotide sequence ID" value="XM_018134312.1"/>
</dbReference>
<keyword evidence="3" id="KW-1185">Reference proteome</keyword>
<evidence type="ECO:0000256" key="1">
    <source>
        <dbReference type="SAM" id="MobiDB-lite"/>
    </source>
</evidence>
<evidence type="ECO:0000313" key="3">
    <source>
        <dbReference type="Proteomes" id="UP000243052"/>
    </source>
</evidence>
<dbReference type="GeneID" id="28726170"/>
<name>A0A0X8HWN8_9SACH</name>
<proteinExistence type="predicted"/>
<organism evidence="2 3">
    <name type="scientific">Eremothecium sinecaudum</name>
    <dbReference type="NCBI Taxonomy" id="45286"/>
    <lineage>
        <taxon>Eukaryota</taxon>
        <taxon>Fungi</taxon>
        <taxon>Dikarya</taxon>
        <taxon>Ascomycota</taxon>
        <taxon>Saccharomycotina</taxon>
        <taxon>Saccharomycetes</taxon>
        <taxon>Saccharomycetales</taxon>
        <taxon>Saccharomycetaceae</taxon>
        <taxon>Eremothecium</taxon>
    </lineage>
</organism>
<dbReference type="STRING" id="45286.A0A0X8HWN8"/>
<reference evidence="2 3" key="1">
    <citation type="submission" date="2016-01" db="EMBL/GenBank/DDBJ databases">
        <title>Genome sequence of the yeast Holleya sinecauda.</title>
        <authorList>
            <person name="Dietrich F.S."/>
        </authorList>
    </citation>
    <scope>NUCLEOTIDE SEQUENCE [LARGE SCALE GENOMIC DNA]</scope>
    <source>
        <strain evidence="2 3">ATCC 58844</strain>
    </source>
</reference>
<gene>
    <name evidence="2" type="ORF">AW171_hschr84864</name>
</gene>
<feature type="region of interest" description="Disordered" evidence="1">
    <location>
        <begin position="48"/>
        <end position="114"/>
    </location>
</feature>